<comment type="subunit">
    <text evidence="3 13">Monomer.</text>
</comment>
<dbReference type="EMBL" id="ACJM01000012">
    <property type="protein sequence ID" value="EEG76888.1"/>
    <property type="molecule type" value="Genomic_DNA"/>
</dbReference>
<dbReference type="InterPro" id="IPR056411">
    <property type="entry name" value="CysS_C"/>
</dbReference>
<dbReference type="Pfam" id="PF09190">
    <property type="entry name" value="DALR_2"/>
    <property type="match status" value="1"/>
</dbReference>
<evidence type="ECO:0000256" key="10">
    <source>
        <dbReference type="ARBA" id="ARBA00022917"/>
    </source>
</evidence>
<evidence type="ECO:0000256" key="8">
    <source>
        <dbReference type="ARBA" id="ARBA00022833"/>
    </source>
</evidence>
<dbReference type="InterPro" id="IPR015803">
    <property type="entry name" value="Cys-tRNA-ligase"/>
</dbReference>
<dbReference type="GO" id="GO:0004817">
    <property type="term" value="F:cysteine-tRNA ligase activity"/>
    <property type="evidence" value="ECO:0007669"/>
    <property type="project" value="UniProtKB-UniRule"/>
</dbReference>
<dbReference type="InterPro" id="IPR015273">
    <property type="entry name" value="Cys-tRNA-synt_Ia_DALR"/>
</dbReference>
<dbReference type="Gene3D" id="3.40.50.620">
    <property type="entry name" value="HUPs"/>
    <property type="match status" value="1"/>
</dbReference>
<dbReference type="GO" id="GO:0008270">
    <property type="term" value="F:zinc ion binding"/>
    <property type="evidence" value="ECO:0007669"/>
    <property type="project" value="UniProtKB-UniRule"/>
</dbReference>
<evidence type="ECO:0000256" key="6">
    <source>
        <dbReference type="ARBA" id="ARBA00022723"/>
    </source>
</evidence>
<keyword evidence="4 13" id="KW-0963">Cytoplasm</keyword>
<dbReference type="RefSeq" id="WP_008517617.1">
    <property type="nucleotide sequence ID" value="NZ_ACJM01000012.1"/>
</dbReference>
<dbReference type="GO" id="GO:0005829">
    <property type="term" value="C:cytosol"/>
    <property type="evidence" value="ECO:0007669"/>
    <property type="project" value="TreeGrafter"/>
</dbReference>
<dbReference type="eggNOG" id="COG0215">
    <property type="taxonomic scope" value="Bacteria"/>
</dbReference>
<organism evidence="15 16">
    <name type="scientific">Dethiobacter alkaliphilus AHT 1</name>
    <dbReference type="NCBI Taxonomy" id="555088"/>
    <lineage>
        <taxon>Bacteria</taxon>
        <taxon>Bacillati</taxon>
        <taxon>Bacillota</taxon>
        <taxon>Dethiobacteria</taxon>
        <taxon>Dethiobacterales</taxon>
        <taxon>Dethiobacteraceae</taxon>
        <taxon>Dethiobacter</taxon>
    </lineage>
</organism>
<dbReference type="GO" id="GO:0005524">
    <property type="term" value="F:ATP binding"/>
    <property type="evidence" value="ECO:0007669"/>
    <property type="project" value="UniProtKB-UniRule"/>
</dbReference>
<keyword evidence="9 13" id="KW-0067">ATP-binding</keyword>
<feature type="binding site" evidence="13">
    <location>
        <position position="269"/>
    </location>
    <ligand>
        <name>ATP</name>
        <dbReference type="ChEBI" id="CHEBI:30616"/>
    </ligand>
</feature>
<keyword evidence="8 13" id="KW-0862">Zinc</keyword>
<keyword evidence="6 13" id="KW-0479">Metal-binding</keyword>
<feature type="domain" description="Cysteinyl-tRNA synthetase class Ia DALR" evidence="14">
    <location>
        <begin position="356"/>
        <end position="420"/>
    </location>
</feature>
<dbReference type="Pfam" id="PF23493">
    <property type="entry name" value="CysS_C"/>
    <property type="match status" value="1"/>
</dbReference>
<comment type="subcellular location">
    <subcellularLocation>
        <location evidence="1 13">Cytoplasm</location>
    </subcellularLocation>
</comment>
<dbReference type="SUPFAM" id="SSF52374">
    <property type="entry name" value="Nucleotidylyl transferase"/>
    <property type="match status" value="1"/>
</dbReference>
<evidence type="ECO:0000256" key="2">
    <source>
        <dbReference type="ARBA" id="ARBA00005594"/>
    </source>
</evidence>
<comment type="catalytic activity">
    <reaction evidence="12 13">
        <text>tRNA(Cys) + L-cysteine + ATP = L-cysteinyl-tRNA(Cys) + AMP + diphosphate</text>
        <dbReference type="Rhea" id="RHEA:17773"/>
        <dbReference type="Rhea" id="RHEA-COMP:9661"/>
        <dbReference type="Rhea" id="RHEA-COMP:9679"/>
        <dbReference type="ChEBI" id="CHEBI:30616"/>
        <dbReference type="ChEBI" id="CHEBI:33019"/>
        <dbReference type="ChEBI" id="CHEBI:35235"/>
        <dbReference type="ChEBI" id="CHEBI:78442"/>
        <dbReference type="ChEBI" id="CHEBI:78517"/>
        <dbReference type="ChEBI" id="CHEBI:456215"/>
        <dbReference type="EC" id="6.1.1.16"/>
    </reaction>
</comment>
<dbReference type="Pfam" id="PF01406">
    <property type="entry name" value="tRNA-synt_1e"/>
    <property type="match status" value="1"/>
</dbReference>
<evidence type="ECO:0000256" key="3">
    <source>
        <dbReference type="ARBA" id="ARBA00011245"/>
    </source>
</evidence>
<evidence type="ECO:0000256" key="13">
    <source>
        <dbReference type="HAMAP-Rule" id="MF_00041"/>
    </source>
</evidence>
<comment type="cofactor">
    <cofactor evidence="13">
        <name>Zn(2+)</name>
        <dbReference type="ChEBI" id="CHEBI:29105"/>
    </cofactor>
    <text evidence="13">Binds 1 zinc ion per subunit.</text>
</comment>
<evidence type="ECO:0000313" key="16">
    <source>
        <dbReference type="Proteomes" id="UP000006443"/>
    </source>
</evidence>
<comment type="similarity">
    <text evidence="2 13">Belongs to the class-I aminoacyl-tRNA synthetase family.</text>
</comment>
<evidence type="ECO:0000256" key="12">
    <source>
        <dbReference type="ARBA" id="ARBA00047398"/>
    </source>
</evidence>
<dbReference type="PANTHER" id="PTHR10890:SF3">
    <property type="entry name" value="CYSTEINE--TRNA LIGASE, CYTOPLASMIC"/>
    <property type="match status" value="1"/>
</dbReference>
<feature type="binding site" evidence="13">
    <location>
        <position position="238"/>
    </location>
    <ligand>
        <name>Zn(2+)</name>
        <dbReference type="ChEBI" id="CHEBI:29105"/>
    </ligand>
</feature>
<feature type="short sequence motif" description="'KMSKS' region" evidence="13">
    <location>
        <begin position="266"/>
        <end position="270"/>
    </location>
</feature>
<evidence type="ECO:0000256" key="1">
    <source>
        <dbReference type="ARBA" id="ARBA00004496"/>
    </source>
</evidence>
<evidence type="ECO:0000256" key="4">
    <source>
        <dbReference type="ARBA" id="ARBA00022490"/>
    </source>
</evidence>
<sequence>MSVRVFNTLTRKKEEFVPVEGKKVGIYACGPTVYDYFHIGNARIFIVFDVIRRYLRWRGYDVTFVQNFTDIDDKMIKRANELGITVPELAERYIEAYFEDVEALGVEPADEHPKATEHIEEMVELIQKLEAKGMAYEVDGDVYFHTPAFDNYGELSHQPLDELESGARVDVDERKKHPLDFVLWKKQKPGEPAWESPWGKGRPGWHIECSVMSSKYLGDTLDIHAGGPDLIFPHHENEKAQSEGATGQPFAKYWLHAGYLNINQEKMSKSLGNFMTVREIRKQIDPQIVRFFMLSAHYRNPINYSPDLLEQAKSGLDRLNNVVYNLRDLLEKLPEGQGDSADATERLAALEAHRGRFVEAMDDDFNTADGLAVLFDVARETNAYLKNAQVSRQVVEKTLALFEELGSVLGFFQKQDDEDLDATVNEMIEKRQAARKEKDWATADAIRDQLQAMGIVLEDTPQGIRWRRK</sequence>
<name>C0GIM7_DETAL</name>
<protein>
    <recommendedName>
        <fullName evidence="13">Cysteine--tRNA ligase</fullName>
        <ecNumber evidence="13">6.1.1.16</ecNumber>
    </recommendedName>
    <alternativeName>
        <fullName evidence="13">Cysteinyl-tRNA synthetase</fullName>
        <shortName evidence="13">CysRS</shortName>
    </alternativeName>
</protein>
<evidence type="ECO:0000256" key="11">
    <source>
        <dbReference type="ARBA" id="ARBA00023146"/>
    </source>
</evidence>
<keyword evidence="5 13" id="KW-0436">Ligase</keyword>
<comment type="caution">
    <text evidence="15">The sequence shown here is derived from an EMBL/GenBank/DDBJ whole genome shotgun (WGS) entry which is preliminary data.</text>
</comment>
<dbReference type="PANTHER" id="PTHR10890">
    <property type="entry name" value="CYSTEINYL-TRNA SYNTHETASE"/>
    <property type="match status" value="1"/>
</dbReference>
<gene>
    <name evidence="13" type="primary">cysS</name>
    <name evidence="15" type="ORF">DealDRAFT_2336</name>
</gene>
<dbReference type="SUPFAM" id="SSF47323">
    <property type="entry name" value="Anticodon-binding domain of a subclass of class I aminoacyl-tRNA synthetases"/>
    <property type="match status" value="1"/>
</dbReference>
<evidence type="ECO:0000313" key="15">
    <source>
        <dbReference type="EMBL" id="EEG76888.1"/>
    </source>
</evidence>
<dbReference type="InterPro" id="IPR009080">
    <property type="entry name" value="tRNAsynth_Ia_anticodon-bd"/>
</dbReference>
<feature type="binding site" evidence="13">
    <location>
        <position position="234"/>
    </location>
    <ligand>
        <name>Zn(2+)</name>
        <dbReference type="ChEBI" id="CHEBI:29105"/>
    </ligand>
</feature>
<dbReference type="EC" id="6.1.1.16" evidence="13"/>
<dbReference type="InterPro" id="IPR014729">
    <property type="entry name" value="Rossmann-like_a/b/a_fold"/>
</dbReference>
<evidence type="ECO:0000256" key="7">
    <source>
        <dbReference type="ARBA" id="ARBA00022741"/>
    </source>
</evidence>
<keyword evidence="16" id="KW-1185">Reference proteome</keyword>
<evidence type="ECO:0000256" key="5">
    <source>
        <dbReference type="ARBA" id="ARBA00022598"/>
    </source>
</evidence>
<dbReference type="CDD" id="cd07963">
    <property type="entry name" value="Anticodon_Ia_Cys"/>
    <property type="match status" value="1"/>
</dbReference>
<dbReference type="InterPro" id="IPR024909">
    <property type="entry name" value="Cys-tRNA/MSH_ligase"/>
</dbReference>
<dbReference type="Proteomes" id="UP000006443">
    <property type="component" value="Unassembled WGS sequence"/>
</dbReference>
<feature type="binding site" evidence="13">
    <location>
        <position position="29"/>
    </location>
    <ligand>
        <name>Zn(2+)</name>
        <dbReference type="ChEBI" id="CHEBI:29105"/>
    </ligand>
</feature>
<proteinExistence type="inferred from homology"/>
<dbReference type="PRINTS" id="PR00983">
    <property type="entry name" value="TRNASYNTHCYS"/>
</dbReference>
<accession>C0GIM7</accession>
<dbReference type="CDD" id="cd00672">
    <property type="entry name" value="CysRS_core"/>
    <property type="match status" value="1"/>
</dbReference>
<dbReference type="Gene3D" id="1.20.120.1910">
    <property type="entry name" value="Cysteine-tRNA ligase, C-terminal anti-codon recognition domain"/>
    <property type="match status" value="1"/>
</dbReference>
<dbReference type="GO" id="GO:0006423">
    <property type="term" value="P:cysteinyl-tRNA aminoacylation"/>
    <property type="evidence" value="ECO:0007669"/>
    <property type="project" value="UniProtKB-UniRule"/>
</dbReference>
<dbReference type="STRING" id="555088.DealDRAFT_2336"/>
<keyword evidence="10 13" id="KW-0648">Protein biosynthesis</keyword>
<dbReference type="SMART" id="SM00840">
    <property type="entry name" value="DALR_2"/>
    <property type="match status" value="1"/>
</dbReference>
<keyword evidence="7 13" id="KW-0547">Nucleotide-binding</keyword>
<dbReference type="InterPro" id="IPR032678">
    <property type="entry name" value="tRNA-synt_1_cat_dom"/>
</dbReference>
<reference evidence="15 16" key="1">
    <citation type="submission" date="2009-02" db="EMBL/GenBank/DDBJ databases">
        <title>Sequencing of the draft genome and assembly of Dethiobacter alkaliphilus AHT 1.</title>
        <authorList>
            <consortium name="US DOE Joint Genome Institute (JGI-PGF)"/>
            <person name="Lucas S."/>
            <person name="Copeland A."/>
            <person name="Lapidus A."/>
            <person name="Glavina del Rio T."/>
            <person name="Dalin E."/>
            <person name="Tice H."/>
            <person name="Bruce D."/>
            <person name="Goodwin L."/>
            <person name="Pitluck S."/>
            <person name="Larimer F."/>
            <person name="Land M.L."/>
            <person name="Hauser L."/>
            <person name="Muyzer G."/>
        </authorList>
    </citation>
    <scope>NUCLEOTIDE SEQUENCE [LARGE SCALE GENOMIC DNA]</scope>
    <source>
        <strain evidence="15 16">AHT 1</strain>
    </source>
</reference>
<feature type="short sequence motif" description="'HIGH' region" evidence="13">
    <location>
        <begin position="31"/>
        <end position="41"/>
    </location>
</feature>
<dbReference type="FunFam" id="3.40.50.620:FF:000009">
    <property type="entry name" value="Cysteine--tRNA ligase"/>
    <property type="match status" value="1"/>
</dbReference>
<keyword evidence="11 13" id="KW-0030">Aminoacyl-tRNA synthetase</keyword>
<dbReference type="AlphaFoldDB" id="C0GIM7"/>
<dbReference type="HAMAP" id="MF_00041">
    <property type="entry name" value="Cys_tRNA_synth"/>
    <property type="match status" value="1"/>
</dbReference>
<evidence type="ECO:0000259" key="14">
    <source>
        <dbReference type="SMART" id="SM00840"/>
    </source>
</evidence>
<evidence type="ECO:0000256" key="9">
    <source>
        <dbReference type="ARBA" id="ARBA00022840"/>
    </source>
</evidence>
<dbReference type="NCBIfam" id="TIGR00435">
    <property type="entry name" value="cysS"/>
    <property type="match status" value="1"/>
</dbReference>
<feature type="binding site" evidence="13">
    <location>
        <position position="209"/>
    </location>
    <ligand>
        <name>Zn(2+)</name>
        <dbReference type="ChEBI" id="CHEBI:29105"/>
    </ligand>
</feature>